<dbReference type="PANTHER" id="PTHR12665">
    <property type="entry name" value="ORMDL PROTEINS"/>
    <property type="match status" value="1"/>
</dbReference>
<sequence length="170" mass="19381">MCCRGGRRAMGVVLVWGMMLGGTPAQVNPNSLWLNSRGMWLSYACGVLVLHLALLSFPFLSVATVWTLTNVIHNLVMFVFLHVLKGTPWESGDQGKVRKLTHWEQIDDGIQFTSTRKFLTVVPIILFFLTSFYTKYDSFHFVVNFIALLLVLLPKLPQFHCVRLFGINKY</sequence>
<dbReference type="OrthoDB" id="1932233at2759"/>
<evidence type="ECO:0000256" key="6">
    <source>
        <dbReference type="SAM" id="Phobius"/>
    </source>
</evidence>
<evidence type="ECO:0000313" key="9">
    <source>
        <dbReference type="Proteomes" id="UP000728032"/>
    </source>
</evidence>
<dbReference type="EMBL" id="OC923051">
    <property type="protein sequence ID" value="CAD7654605.1"/>
    <property type="molecule type" value="Genomic_DNA"/>
</dbReference>
<feature type="transmembrane region" description="Helical" evidence="6">
    <location>
        <begin position="118"/>
        <end position="133"/>
    </location>
</feature>
<dbReference type="EMBL" id="CAJPVJ010008226">
    <property type="protein sequence ID" value="CAG2171792.1"/>
    <property type="molecule type" value="Genomic_DNA"/>
</dbReference>
<protein>
    <recommendedName>
        <fullName evidence="10">ORM1-like protein 3</fullName>
    </recommendedName>
</protein>
<keyword evidence="3 6" id="KW-0812">Transmembrane</keyword>
<evidence type="ECO:0000256" key="2">
    <source>
        <dbReference type="ARBA" id="ARBA00007649"/>
    </source>
</evidence>
<feature type="signal peptide" evidence="7">
    <location>
        <begin position="1"/>
        <end position="25"/>
    </location>
</feature>
<evidence type="ECO:0000313" key="8">
    <source>
        <dbReference type="EMBL" id="CAD7654605.1"/>
    </source>
</evidence>
<keyword evidence="5 6" id="KW-0472">Membrane</keyword>
<dbReference type="Pfam" id="PF04061">
    <property type="entry name" value="ORMDL"/>
    <property type="match status" value="1"/>
</dbReference>
<comment type="subcellular location">
    <subcellularLocation>
        <location evidence="1">Membrane</location>
        <topology evidence="1">Multi-pass membrane protein</topology>
    </subcellularLocation>
</comment>
<feature type="transmembrane region" description="Helical" evidence="6">
    <location>
        <begin position="139"/>
        <end position="156"/>
    </location>
</feature>
<dbReference type="PIRSF" id="PIRSF018147">
    <property type="entry name" value="ORMDL"/>
    <property type="match status" value="1"/>
</dbReference>
<evidence type="ECO:0000256" key="5">
    <source>
        <dbReference type="ARBA" id="ARBA00023136"/>
    </source>
</evidence>
<gene>
    <name evidence="8" type="ORF">ONB1V03_LOCUS11252</name>
</gene>
<evidence type="ECO:0000256" key="4">
    <source>
        <dbReference type="ARBA" id="ARBA00022989"/>
    </source>
</evidence>
<feature type="chain" id="PRO_5036211884" description="ORM1-like protein 3" evidence="7">
    <location>
        <begin position="26"/>
        <end position="170"/>
    </location>
</feature>
<name>A0A7R9QS04_9ACAR</name>
<accession>A0A7R9QS04</accession>
<dbReference type="Proteomes" id="UP000728032">
    <property type="component" value="Unassembled WGS sequence"/>
</dbReference>
<reference evidence="8" key="1">
    <citation type="submission" date="2020-11" db="EMBL/GenBank/DDBJ databases">
        <authorList>
            <person name="Tran Van P."/>
        </authorList>
    </citation>
    <scope>NUCLEOTIDE SEQUENCE</scope>
</reference>
<evidence type="ECO:0000256" key="7">
    <source>
        <dbReference type="SAM" id="SignalP"/>
    </source>
</evidence>
<evidence type="ECO:0000256" key="1">
    <source>
        <dbReference type="ARBA" id="ARBA00004141"/>
    </source>
</evidence>
<dbReference type="GO" id="GO:2000303">
    <property type="term" value="P:regulation of ceramide biosynthetic process"/>
    <property type="evidence" value="ECO:0007669"/>
    <property type="project" value="UniProtKB-ARBA"/>
</dbReference>
<feature type="transmembrane region" description="Helical" evidence="6">
    <location>
        <begin position="41"/>
        <end position="68"/>
    </location>
</feature>
<dbReference type="InterPro" id="IPR007203">
    <property type="entry name" value="ORMDL"/>
</dbReference>
<keyword evidence="9" id="KW-1185">Reference proteome</keyword>
<keyword evidence="7" id="KW-0732">Signal</keyword>
<proteinExistence type="inferred from homology"/>
<evidence type="ECO:0000256" key="3">
    <source>
        <dbReference type="ARBA" id="ARBA00022692"/>
    </source>
</evidence>
<comment type="similarity">
    <text evidence="2">Belongs to the ORM family.</text>
</comment>
<organism evidence="8">
    <name type="scientific">Oppiella nova</name>
    <dbReference type="NCBI Taxonomy" id="334625"/>
    <lineage>
        <taxon>Eukaryota</taxon>
        <taxon>Metazoa</taxon>
        <taxon>Ecdysozoa</taxon>
        <taxon>Arthropoda</taxon>
        <taxon>Chelicerata</taxon>
        <taxon>Arachnida</taxon>
        <taxon>Acari</taxon>
        <taxon>Acariformes</taxon>
        <taxon>Sarcoptiformes</taxon>
        <taxon>Oribatida</taxon>
        <taxon>Brachypylina</taxon>
        <taxon>Oppioidea</taxon>
        <taxon>Oppiidae</taxon>
        <taxon>Oppiella</taxon>
    </lineage>
</organism>
<dbReference type="GO" id="GO:0005789">
    <property type="term" value="C:endoplasmic reticulum membrane"/>
    <property type="evidence" value="ECO:0007669"/>
    <property type="project" value="InterPro"/>
</dbReference>
<keyword evidence="4 6" id="KW-1133">Transmembrane helix</keyword>
<evidence type="ECO:0008006" key="10">
    <source>
        <dbReference type="Google" id="ProtNLM"/>
    </source>
</evidence>
<dbReference type="AlphaFoldDB" id="A0A7R9QS04"/>